<dbReference type="PATRIC" id="fig|1125718.3.peg.847"/>
<dbReference type="EMBL" id="AKFT01000058">
    <property type="protein sequence ID" value="EJF46487.1"/>
    <property type="molecule type" value="Genomic_DNA"/>
</dbReference>
<gene>
    <name evidence="1" type="ORF">HMPREF1318_1676</name>
</gene>
<organism evidence="1 2">
    <name type="scientific">Actinomyces massiliensis F0489</name>
    <dbReference type="NCBI Taxonomy" id="1125718"/>
    <lineage>
        <taxon>Bacteria</taxon>
        <taxon>Bacillati</taxon>
        <taxon>Actinomycetota</taxon>
        <taxon>Actinomycetes</taxon>
        <taxon>Actinomycetales</taxon>
        <taxon>Actinomycetaceae</taxon>
        <taxon>Actinomyces</taxon>
    </lineage>
</organism>
<keyword evidence="2" id="KW-1185">Reference proteome</keyword>
<reference evidence="1 2" key="1">
    <citation type="submission" date="2012-05" db="EMBL/GenBank/DDBJ databases">
        <authorList>
            <person name="Harkins D.M."/>
            <person name="Madupu R."/>
            <person name="Durkin A.S."/>
            <person name="Torralba M."/>
            <person name="Methe B."/>
            <person name="Sutton G.G."/>
            <person name="Nelson K.E."/>
        </authorList>
    </citation>
    <scope>NUCLEOTIDE SEQUENCE [LARGE SCALE GENOMIC DNA]</scope>
    <source>
        <strain evidence="1 2">F0489</strain>
    </source>
</reference>
<dbReference type="Proteomes" id="UP000002941">
    <property type="component" value="Unassembled WGS sequence"/>
</dbReference>
<accession>J0NNZ2</accession>
<protein>
    <submittedName>
        <fullName evidence="1">Uncharacterized protein</fullName>
    </submittedName>
</protein>
<comment type="caution">
    <text evidence="1">The sequence shown here is derived from an EMBL/GenBank/DDBJ whole genome shotgun (WGS) entry which is preliminary data.</text>
</comment>
<dbReference type="AlphaFoldDB" id="J0NNZ2"/>
<name>J0NNZ2_9ACTO</name>
<evidence type="ECO:0000313" key="1">
    <source>
        <dbReference type="EMBL" id="EJF46487.1"/>
    </source>
</evidence>
<proteinExistence type="predicted"/>
<sequence length="266" mass="29109">MAPMSKTDRLRAVLTGDGDLDTLLSSWKSDVRAAAVAAARRVGAVRAHEIEEVESLAWEEVAKMVAEERSGMARVSYRFDAHLVMRLRNAVKSWMDSEAGRAPAARMSSLLRRRRAILSLADRGMSPEEAVDVLNATRQRDGIYSVSDLSIELSTRDVNEPSVRVTAQLDCGEMAELMAEPQAGYMIAPFEGRAFVEDVTADVAKVDADAARVVHEWLFTAWAGDESTTASSLARKLGTACTRVESAIDLGRRLAVKRLMELGVKI</sequence>
<evidence type="ECO:0000313" key="2">
    <source>
        <dbReference type="Proteomes" id="UP000002941"/>
    </source>
</evidence>